<dbReference type="Gene3D" id="3.10.310.30">
    <property type="match status" value="1"/>
</dbReference>
<reference evidence="10" key="1">
    <citation type="submission" date="2020-10" db="EMBL/GenBank/DDBJ databases">
        <authorList>
            <person name="Gilroy R."/>
        </authorList>
    </citation>
    <scope>NUCLEOTIDE SEQUENCE</scope>
    <source>
        <strain evidence="10">ChiGjej1B1-1684</strain>
    </source>
</reference>
<feature type="domain" description="DHHA1" evidence="8">
    <location>
        <begin position="348"/>
        <end position="440"/>
    </location>
</feature>
<feature type="domain" description="DDH" evidence="7">
    <location>
        <begin position="77"/>
        <end position="228"/>
    </location>
</feature>
<evidence type="ECO:0000259" key="8">
    <source>
        <dbReference type="Pfam" id="PF02272"/>
    </source>
</evidence>
<dbReference type="Pfam" id="PF02272">
    <property type="entry name" value="DHHA1"/>
    <property type="match status" value="1"/>
</dbReference>
<keyword evidence="3" id="KW-0540">Nuclease</keyword>
<evidence type="ECO:0000313" key="11">
    <source>
        <dbReference type="Proteomes" id="UP000824118"/>
    </source>
</evidence>
<proteinExistence type="inferred from homology"/>
<dbReference type="Pfam" id="PF17768">
    <property type="entry name" value="RecJ_OB"/>
    <property type="match status" value="1"/>
</dbReference>
<dbReference type="Pfam" id="PF01368">
    <property type="entry name" value="DHH"/>
    <property type="match status" value="1"/>
</dbReference>
<dbReference type="GO" id="GO:0006310">
    <property type="term" value="P:DNA recombination"/>
    <property type="evidence" value="ECO:0007669"/>
    <property type="project" value="InterPro"/>
</dbReference>
<dbReference type="GO" id="GO:0008409">
    <property type="term" value="F:5'-3' exonuclease activity"/>
    <property type="evidence" value="ECO:0007669"/>
    <property type="project" value="InterPro"/>
</dbReference>
<dbReference type="GO" id="GO:0003676">
    <property type="term" value="F:nucleic acid binding"/>
    <property type="evidence" value="ECO:0007669"/>
    <property type="project" value="InterPro"/>
</dbReference>
<keyword evidence="6" id="KW-0175">Coiled coil</keyword>
<protein>
    <recommendedName>
        <fullName evidence="2">Single-stranded-DNA-specific exonuclease RecJ</fullName>
    </recommendedName>
</protein>
<dbReference type="PANTHER" id="PTHR30255">
    <property type="entry name" value="SINGLE-STRANDED-DNA-SPECIFIC EXONUCLEASE RECJ"/>
    <property type="match status" value="1"/>
</dbReference>
<evidence type="ECO:0000313" key="10">
    <source>
        <dbReference type="EMBL" id="HIU50739.1"/>
    </source>
</evidence>
<reference evidence="10" key="2">
    <citation type="journal article" date="2021" name="PeerJ">
        <title>Extensive microbial diversity within the chicken gut microbiome revealed by metagenomics and culture.</title>
        <authorList>
            <person name="Gilroy R."/>
            <person name="Ravi A."/>
            <person name="Getino M."/>
            <person name="Pursley I."/>
            <person name="Horton D.L."/>
            <person name="Alikhan N.F."/>
            <person name="Baker D."/>
            <person name="Gharbi K."/>
            <person name="Hall N."/>
            <person name="Watson M."/>
            <person name="Adriaenssens E.M."/>
            <person name="Foster-Nyarko E."/>
            <person name="Jarju S."/>
            <person name="Secka A."/>
            <person name="Antonio M."/>
            <person name="Oren A."/>
            <person name="Chaudhuri R.R."/>
            <person name="La Ragione R."/>
            <person name="Hildebrand F."/>
            <person name="Pallen M.J."/>
        </authorList>
    </citation>
    <scope>NUCLEOTIDE SEQUENCE</scope>
    <source>
        <strain evidence="10">ChiGjej1B1-1684</strain>
    </source>
</reference>
<evidence type="ECO:0000256" key="1">
    <source>
        <dbReference type="ARBA" id="ARBA00005915"/>
    </source>
</evidence>
<feature type="domain" description="RecJ OB" evidence="9">
    <location>
        <begin position="453"/>
        <end position="549"/>
    </location>
</feature>
<comment type="similarity">
    <text evidence="1">Belongs to the RecJ family.</text>
</comment>
<dbReference type="Gene3D" id="3.90.1640.30">
    <property type="match status" value="1"/>
</dbReference>
<dbReference type="EMBL" id="DVNG01000104">
    <property type="protein sequence ID" value="HIU50739.1"/>
    <property type="molecule type" value="Genomic_DNA"/>
</dbReference>
<comment type="caution">
    <text evidence="10">The sequence shown here is derived from an EMBL/GenBank/DDBJ whole genome shotgun (WGS) entry which is preliminary data.</text>
</comment>
<keyword evidence="4" id="KW-0378">Hydrolase</keyword>
<dbReference type="InterPro" id="IPR041122">
    <property type="entry name" value="RecJ_OB"/>
</dbReference>
<sequence>MKNWLVASADRKAAEMLSAQCGLPPFIVYILMIRGFNTKESIMEFLSDDTGFENPFDAVDMDKAVERINSALDNYEKICVYGDYDADGVSSTALLCTYLETVGADVFYYIPSRENEGYGMNDDAVRKIHEKGANLIITVDNGIAAHKQVDLANELGVDVVITDHHKPVSEEIPNAVAVVDLHRTDCPSKFKELSGVGVVLKLIFAMEQGQMDKEEILDNYCDIAAIGTIGDIVPLRGENRTIVKHGLNLIRNSQRYGINALIEASSLSGKKITAGSLAFSVVPRINAGGRLGESFETVNLLMTDDMQEAEEIAKELSQDNNKRQSIEKEIIDEILKEQEKRPGIFAMPVIVVESDNWHQGVIGIAAARIKELFGKPVIVITFEGDTGKGSGRSVAGFSLCDAVFACSEYLTHCGGHPMAVGLGIKREQVENFREAINQYALSLDEMPMDTLNIDCKLNPAGINVNFIRQLQVLEPYGAGNPTPVFGLYSMRIVDVKSLSENKHLRITTEKNGTRVNIMKFFTAKEDFPFKRGDVADFAVKLDISEFSGGSVSIIAVDVRPENLDYSELIKSYRIYENFVASQKADDNTFSYLMPTREEFAKVYRYIREAGGVFGGKEILYCGLGKCITFGKLCLILDVMKELNLISIERSDKSERIYLNSIQGKVNLSDSLSIKRLSEVRSDGWT</sequence>
<dbReference type="AlphaFoldDB" id="A0A9D1LZA0"/>
<dbReference type="InterPro" id="IPR003156">
    <property type="entry name" value="DHHA1_dom"/>
</dbReference>
<dbReference type="PANTHER" id="PTHR30255:SF2">
    <property type="entry name" value="SINGLE-STRANDED-DNA-SPECIFIC EXONUCLEASE RECJ"/>
    <property type="match status" value="1"/>
</dbReference>
<organism evidence="10 11">
    <name type="scientific">Candidatus Limousia pullorum</name>
    <dbReference type="NCBI Taxonomy" id="2840860"/>
    <lineage>
        <taxon>Bacteria</taxon>
        <taxon>Bacillati</taxon>
        <taxon>Bacillota</taxon>
        <taxon>Clostridia</taxon>
        <taxon>Eubacteriales</taxon>
        <taxon>Oscillospiraceae</taxon>
        <taxon>Oscillospiraceae incertae sedis</taxon>
        <taxon>Candidatus Limousia</taxon>
    </lineage>
</organism>
<name>A0A9D1LZA0_9FIRM</name>
<dbReference type="SUPFAM" id="SSF64182">
    <property type="entry name" value="DHH phosphoesterases"/>
    <property type="match status" value="1"/>
</dbReference>
<dbReference type="Proteomes" id="UP000824118">
    <property type="component" value="Unassembled WGS sequence"/>
</dbReference>
<evidence type="ECO:0000256" key="6">
    <source>
        <dbReference type="SAM" id="Coils"/>
    </source>
</evidence>
<dbReference type="InterPro" id="IPR051673">
    <property type="entry name" value="SSDNA_exonuclease_RecJ"/>
</dbReference>
<dbReference type="NCBIfam" id="TIGR00644">
    <property type="entry name" value="recJ"/>
    <property type="match status" value="1"/>
</dbReference>
<gene>
    <name evidence="10" type="primary">recJ</name>
    <name evidence="10" type="ORF">IAD22_06980</name>
</gene>
<dbReference type="InterPro" id="IPR004610">
    <property type="entry name" value="RecJ"/>
</dbReference>
<evidence type="ECO:0000256" key="2">
    <source>
        <dbReference type="ARBA" id="ARBA00019841"/>
    </source>
</evidence>
<dbReference type="InterPro" id="IPR001667">
    <property type="entry name" value="DDH_dom"/>
</dbReference>
<feature type="coiled-coil region" evidence="6">
    <location>
        <begin position="299"/>
        <end position="329"/>
    </location>
</feature>
<evidence type="ECO:0000256" key="5">
    <source>
        <dbReference type="ARBA" id="ARBA00022839"/>
    </source>
</evidence>
<evidence type="ECO:0000259" key="9">
    <source>
        <dbReference type="Pfam" id="PF17768"/>
    </source>
</evidence>
<evidence type="ECO:0000256" key="3">
    <source>
        <dbReference type="ARBA" id="ARBA00022722"/>
    </source>
</evidence>
<evidence type="ECO:0000256" key="4">
    <source>
        <dbReference type="ARBA" id="ARBA00022801"/>
    </source>
</evidence>
<dbReference type="InterPro" id="IPR038763">
    <property type="entry name" value="DHH_sf"/>
</dbReference>
<dbReference type="GO" id="GO:0006281">
    <property type="term" value="P:DNA repair"/>
    <property type="evidence" value="ECO:0007669"/>
    <property type="project" value="InterPro"/>
</dbReference>
<accession>A0A9D1LZA0</accession>
<evidence type="ECO:0000259" key="7">
    <source>
        <dbReference type="Pfam" id="PF01368"/>
    </source>
</evidence>
<keyword evidence="5 10" id="KW-0269">Exonuclease</keyword>